<dbReference type="Proteomes" id="UP001294412">
    <property type="component" value="Unassembled WGS sequence"/>
</dbReference>
<protein>
    <submittedName>
        <fullName evidence="2">GNAT family N-acetyltransferase</fullName>
        <ecNumber evidence="2">2.3.1.-</ecNumber>
    </submittedName>
</protein>
<evidence type="ECO:0000313" key="2">
    <source>
        <dbReference type="EMBL" id="MDY8109541.1"/>
    </source>
</evidence>
<name>A0ABU5I2T3_9HYPH</name>
<accession>A0ABU5I2T3</accession>
<dbReference type="InterPro" id="IPR039840">
    <property type="entry name" value="NAA80"/>
</dbReference>
<evidence type="ECO:0000313" key="3">
    <source>
        <dbReference type="Proteomes" id="UP001294412"/>
    </source>
</evidence>
<dbReference type="PANTHER" id="PTHR13538:SF4">
    <property type="entry name" value="N-ALPHA-ACETYLTRANSFERASE 80"/>
    <property type="match status" value="1"/>
</dbReference>
<dbReference type="EC" id="2.3.1.-" evidence="2"/>
<reference evidence="2 3" key="1">
    <citation type="submission" date="2023-12" db="EMBL/GenBank/DDBJ databases">
        <title>Description of Novel Strain Fulvimarina sp. 2208YS6-2-32 isolated from Uroteuthis (Photololigo) edulis.</title>
        <authorList>
            <person name="Park J.-S."/>
        </authorList>
    </citation>
    <scope>NUCLEOTIDE SEQUENCE [LARGE SCALE GENOMIC DNA]</scope>
    <source>
        <strain evidence="2 3">2208YS6-2-32</strain>
    </source>
</reference>
<proteinExistence type="predicted"/>
<dbReference type="PROSITE" id="PS51186">
    <property type="entry name" value="GNAT"/>
    <property type="match status" value="1"/>
</dbReference>
<dbReference type="PANTHER" id="PTHR13538">
    <property type="entry name" value="N-ACETYLTRANSFERASE 6"/>
    <property type="match status" value="1"/>
</dbReference>
<dbReference type="SUPFAM" id="SSF55729">
    <property type="entry name" value="Acyl-CoA N-acyltransferases (Nat)"/>
    <property type="match status" value="1"/>
</dbReference>
<keyword evidence="2" id="KW-0808">Transferase</keyword>
<gene>
    <name evidence="2" type="ORF">U0C82_10365</name>
</gene>
<dbReference type="EMBL" id="JAXLPB010000003">
    <property type="protein sequence ID" value="MDY8109541.1"/>
    <property type="molecule type" value="Genomic_DNA"/>
</dbReference>
<sequence length="139" mass="15913">MTIRIERIDARRQDAMADLVRPMAEPSVAKDFAYSPIFLGLGLVDEAGVDGGIFAQIYWDWMVVENIAVPLRWRGRGLGRRLMEEAEAIARQKGCKGAWVSTYSRQAPEFYRHVGFEVFGRLPSYPGDQERLFLSKLFR</sequence>
<dbReference type="GO" id="GO:0016746">
    <property type="term" value="F:acyltransferase activity"/>
    <property type="evidence" value="ECO:0007669"/>
    <property type="project" value="UniProtKB-KW"/>
</dbReference>
<dbReference type="RefSeq" id="WP_322187029.1">
    <property type="nucleotide sequence ID" value="NZ_JAXLPB010000003.1"/>
</dbReference>
<dbReference type="Gene3D" id="3.40.630.30">
    <property type="match status" value="1"/>
</dbReference>
<keyword evidence="2" id="KW-0012">Acyltransferase</keyword>
<dbReference type="Pfam" id="PF13508">
    <property type="entry name" value="Acetyltransf_7"/>
    <property type="match status" value="1"/>
</dbReference>
<dbReference type="InterPro" id="IPR000182">
    <property type="entry name" value="GNAT_dom"/>
</dbReference>
<dbReference type="InterPro" id="IPR016181">
    <property type="entry name" value="Acyl_CoA_acyltransferase"/>
</dbReference>
<comment type="caution">
    <text evidence="2">The sequence shown here is derived from an EMBL/GenBank/DDBJ whole genome shotgun (WGS) entry which is preliminary data.</text>
</comment>
<keyword evidence="3" id="KW-1185">Reference proteome</keyword>
<evidence type="ECO:0000259" key="1">
    <source>
        <dbReference type="PROSITE" id="PS51186"/>
    </source>
</evidence>
<organism evidence="2 3">
    <name type="scientific">Fulvimarina uroteuthidis</name>
    <dbReference type="NCBI Taxonomy" id="3098149"/>
    <lineage>
        <taxon>Bacteria</taxon>
        <taxon>Pseudomonadati</taxon>
        <taxon>Pseudomonadota</taxon>
        <taxon>Alphaproteobacteria</taxon>
        <taxon>Hyphomicrobiales</taxon>
        <taxon>Aurantimonadaceae</taxon>
        <taxon>Fulvimarina</taxon>
    </lineage>
</organism>
<feature type="domain" description="N-acetyltransferase" evidence="1">
    <location>
        <begin position="3"/>
        <end position="139"/>
    </location>
</feature>